<accession>A0A0A9HI30</accession>
<reference evidence="1" key="2">
    <citation type="journal article" date="2015" name="Data Brief">
        <title>Shoot transcriptome of the giant reed, Arundo donax.</title>
        <authorList>
            <person name="Barrero R.A."/>
            <person name="Guerrero F.D."/>
            <person name="Moolhuijzen P."/>
            <person name="Goolsby J.A."/>
            <person name="Tidwell J."/>
            <person name="Bellgard S.E."/>
            <person name="Bellgard M.I."/>
        </authorList>
    </citation>
    <scope>NUCLEOTIDE SEQUENCE</scope>
    <source>
        <tissue evidence="1">Shoot tissue taken approximately 20 cm above the soil surface</tissue>
    </source>
</reference>
<organism evidence="1">
    <name type="scientific">Arundo donax</name>
    <name type="common">Giant reed</name>
    <name type="synonym">Donax arundinaceus</name>
    <dbReference type="NCBI Taxonomy" id="35708"/>
    <lineage>
        <taxon>Eukaryota</taxon>
        <taxon>Viridiplantae</taxon>
        <taxon>Streptophyta</taxon>
        <taxon>Embryophyta</taxon>
        <taxon>Tracheophyta</taxon>
        <taxon>Spermatophyta</taxon>
        <taxon>Magnoliopsida</taxon>
        <taxon>Liliopsida</taxon>
        <taxon>Poales</taxon>
        <taxon>Poaceae</taxon>
        <taxon>PACMAD clade</taxon>
        <taxon>Arundinoideae</taxon>
        <taxon>Arundineae</taxon>
        <taxon>Arundo</taxon>
    </lineage>
</organism>
<protein>
    <submittedName>
        <fullName evidence="1">Uncharacterized protein</fullName>
    </submittedName>
</protein>
<proteinExistence type="predicted"/>
<dbReference type="EMBL" id="GBRH01165358">
    <property type="protein sequence ID" value="JAE32538.1"/>
    <property type="molecule type" value="Transcribed_RNA"/>
</dbReference>
<sequence>MCFLADGIATAMQWQHSRCGNGAMTALDEAERRGVLLTA</sequence>
<name>A0A0A9HI30_ARUDO</name>
<evidence type="ECO:0000313" key="1">
    <source>
        <dbReference type="EMBL" id="JAE32538.1"/>
    </source>
</evidence>
<dbReference type="AlphaFoldDB" id="A0A0A9HI30"/>
<reference evidence="1" key="1">
    <citation type="submission" date="2014-09" db="EMBL/GenBank/DDBJ databases">
        <authorList>
            <person name="Magalhaes I.L.F."/>
            <person name="Oliveira U."/>
            <person name="Santos F.R."/>
            <person name="Vidigal T.H.D.A."/>
            <person name="Brescovit A.D."/>
            <person name="Santos A.J."/>
        </authorList>
    </citation>
    <scope>NUCLEOTIDE SEQUENCE</scope>
    <source>
        <tissue evidence="1">Shoot tissue taken approximately 20 cm above the soil surface</tissue>
    </source>
</reference>